<protein>
    <submittedName>
        <fullName evidence="1">Uncharacterized protein</fullName>
    </submittedName>
</protein>
<name>A0A699W0P7_TANCI</name>
<sequence>LLSSLFNHNACVAAAVAAMNSDSQDGNVTVACF</sequence>
<evidence type="ECO:0000313" key="1">
    <source>
        <dbReference type="EMBL" id="GFD41495.1"/>
    </source>
</evidence>
<reference evidence="1" key="1">
    <citation type="journal article" date="2019" name="Sci. Rep.">
        <title>Draft genome of Tanacetum cinerariifolium, the natural source of mosquito coil.</title>
        <authorList>
            <person name="Yamashiro T."/>
            <person name="Shiraishi A."/>
            <person name="Satake H."/>
            <person name="Nakayama K."/>
        </authorList>
    </citation>
    <scope>NUCLEOTIDE SEQUENCE</scope>
</reference>
<organism evidence="1">
    <name type="scientific">Tanacetum cinerariifolium</name>
    <name type="common">Dalmatian daisy</name>
    <name type="synonym">Chrysanthemum cinerariifolium</name>
    <dbReference type="NCBI Taxonomy" id="118510"/>
    <lineage>
        <taxon>Eukaryota</taxon>
        <taxon>Viridiplantae</taxon>
        <taxon>Streptophyta</taxon>
        <taxon>Embryophyta</taxon>
        <taxon>Tracheophyta</taxon>
        <taxon>Spermatophyta</taxon>
        <taxon>Magnoliopsida</taxon>
        <taxon>eudicotyledons</taxon>
        <taxon>Gunneridae</taxon>
        <taxon>Pentapetalae</taxon>
        <taxon>asterids</taxon>
        <taxon>campanulids</taxon>
        <taxon>Asterales</taxon>
        <taxon>Asteraceae</taxon>
        <taxon>Asteroideae</taxon>
        <taxon>Anthemideae</taxon>
        <taxon>Anthemidinae</taxon>
        <taxon>Tanacetum</taxon>
    </lineage>
</organism>
<dbReference type="EMBL" id="BKCJ011553550">
    <property type="protein sequence ID" value="GFD41495.1"/>
    <property type="molecule type" value="Genomic_DNA"/>
</dbReference>
<comment type="caution">
    <text evidence="1">The sequence shown here is derived from an EMBL/GenBank/DDBJ whole genome shotgun (WGS) entry which is preliminary data.</text>
</comment>
<dbReference type="AlphaFoldDB" id="A0A699W0P7"/>
<proteinExistence type="predicted"/>
<gene>
    <name evidence="1" type="ORF">Tci_913464</name>
</gene>
<accession>A0A699W0P7</accession>
<feature type="non-terminal residue" evidence="1">
    <location>
        <position position="1"/>
    </location>
</feature>